<evidence type="ECO:0000313" key="2">
    <source>
        <dbReference type="Proteomes" id="UP000211040"/>
    </source>
</evidence>
<organism evidence="1 2">
    <name type="scientific">Escherichia phage RB43</name>
    <dbReference type="NCBI Taxonomy" id="2887182"/>
    <lineage>
        <taxon>Viruses</taxon>
        <taxon>Duplodnaviria</taxon>
        <taxon>Heunggongvirae</taxon>
        <taxon>Uroviricota</taxon>
        <taxon>Caudoviricetes</taxon>
        <taxon>Pantevenvirales</taxon>
        <taxon>Straboviridae</taxon>
        <taxon>Pseudotevenvirus</taxon>
        <taxon>Pseudotevenvirus RB43</taxon>
    </lineage>
</organism>
<proteinExistence type="predicted"/>
<dbReference type="Proteomes" id="UP000211040">
    <property type="component" value="Genome"/>
</dbReference>
<reference evidence="1 2" key="1">
    <citation type="submission" date="2005-03" db="EMBL/GenBank/DDBJ databases">
        <authorList>
            <person name="Petrov V.M."/>
            <person name="Nolan J.M."/>
            <person name="Chin D."/>
            <person name="Krisch H.M."/>
            <person name="Karam J.D."/>
        </authorList>
    </citation>
    <scope>NUCLEOTIDE SEQUENCE [LARGE SCALE GENOMIC DNA]</scope>
</reference>
<keyword evidence="2" id="KW-1185">Reference proteome</keyword>
<evidence type="ECO:0000313" key="1">
    <source>
        <dbReference type="EMBL" id="AAX78595.1"/>
    </source>
</evidence>
<sequence length="43" mass="4895">MKLVRDGQFSFLLGIISQRGIVEQQFGIQWNPVSKFVTWAGVL</sequence>
<dbReference type="KEGG" id="vg:3416313"/>
<gene>
    <name evidence="1" type="ORF">RB43ORF073w</name>
</gene>
<dbReference type="GeneID" id="3416313"/>
<protein>
    <submittedName>
        <fullName evidence="1">Uncharacterized protein</fullName>
    </submittedName>
</protein>
<dbReference type="EMBL" id="AY967407">
    <property type="protein sequence ID" value="AAX78595.1"/>
    <property type="molecule type" value="Genomic_DNA"/>
</dbReference>
<accession>Q56BX5</accession>
<name>Q56BX5_9CAUD</name>
<dbReference type="RefSeq" id="YP_239049.1">
    <property type="nucleotide sequence ID" value="NC_007023.1"/>
</dbReference>